<dbReference type="InParanoid" id="A0A517S7C2"/>
<name>A0A517S7C2_9PLAN</name>
<feature type="region of interest" description="Disordered" evidence="1">
    <location>
        <begin position="328"/>
        <end position="353"/>
    </location>
</feature>
<accession>A0A517S7C2</accession>
<evidence type="ECO:0000313" key="2">
    <source>
        <dbReference type="EMBL" id="QDT52017.1"/>
    </source>
</evidence>
<sequence length="462" mass="50841">MSSRRRRLVQVFAAIVAILLLAGGFAWRLATARPLIESVPLSTGQFNVRFLKADLGTLNYSSDDNLRAFLRRRIPGPLVKKLGEVTTVRGYTPSHQEFGGPPLVLLFQLLTPQNALQTTTSTVFGKIEFPESTGFVFTDEINGYNSHGEGTSLHDFTAFPRREPQLHFRLYEQNGQMLMEKSMANPGYRTDFPVWTPDALPQTTSVEPITVTLRSLKVDVKNRHLGPIADVASDDPSWLNPERSYQWTDATGNSGSWLSPFEPAWKLHLRYRRRRDAEFPASATWTADPVAVPVGLTVTRTAQSAVVDEIEFRIRYVAPAGELEHIGDTITVTPPRSPGHTGLSVGAGSRPGPGGGQVPYESIEAGVPFIRVDHDPLPTGVQALYDVIDDQGNVINDKLFPGGGGVHNTQFAAVYFPAEVKTKKVTLKLRVSRPRDVEFLVAPPAELREAIQNRPAGKDASK</sequence>
<protein>
    <submittedName>
        <fullName evidence="2">Uncharacterized protein</fullName>
    </submittedName>
</protein>
<dbReference type="InterPro" id="IPR006311">
    <property type="entry name" value="TAT_signal"/>
</dbReference>
<dbReference type="Proteomes" id="UP000315700">
    <property type="component" value="Chromosome"/>
</dbReference>
<dbReference type="PROSITE" id="PS51318">
    <property type="entry name" value="TAT"/>
    <property type="match status" value="1"/>
</dbReference>
<dbReference type="KEGG" id="ccos:Pan44_00240"/>
<evidence type="ECO:0000256" key="1">
    <source>
        <dbReference type="SAM" id="MobiDB-lite"/>
    </source>
</evidence>
<gene>
    <name evidence="2" type="ORF">Pan44_00240</name>
</gene>
<dbReference type="RefSeq" id="WP_145025934.1">
    <property type="nucleotide sequence ID" value="NZ_CP036271.1"/>
</dbReference>
<reference evidence="2 3" key="1">
    <citation type="submission" date="2019-02" db="EMBL/GenBank/DDBJ databases">
        <title>Deep-cultivation of Planctomycetes and their phenomic and genomic characterization uncovers novel biology.</title>
        <authorList>
            <person name="Wiegand S."/>
            <person name="Jogler M."/>
            <person name="Boedeker C."/>
            <person name="Pinto D."/>
            <person name="Vollmers J."/>
            <person name="Rivas-Marin E."/>
            <person name="Kohn T."/>
            <person name="Peeters S.H."/>
            <person name="Heuer A."/>
            <person name="Rast P."/>
            <person name="Oberbeckmann S."/>
            <person name="Bunk B."/>
            <person name="Jeske O."/>
            <person name="Meyerdierks A."/>
            <person name="Storesund J.E."/>
            <person name="Kallscheuer N."/>
            <person name="Luecker S."/>
            <person name="Lage O.M."/>
            <person name="Pohl T."/>
            <person name="Merkel B.J."/>
            <person name="Hornburger P."/>
            <person name="Mueller R.-W."/>
            <person name="Bruemmer F."/>
            <person name="Labrenz M."/>
            <person name="Spormann A.M."/>
            <person name="Op den Camp H."/>
            <person name="Overmann J."/>
            <person name="Amann R."/>
            <person name="Jetten M.S.M."/>
            <person name="Mascher T."/>
            <person name="Medema M.H."/>
            <person name="Devos D.P."/>
            <person name="Kaster A.-K."/>
            <person name="Ovreas L."/>
            <person name="Rohde M."/>
            <person name="Galperin M.Y."/>
            <person name="Jogler C."/>
        </authorList>
    </citation>
    <scope>NUCLEOTIDE SEQUENCE [LARGE SCALE GENOMIC DNA]</scope>
    <source>
        <strain evidence="2 3">Pan44</strain>
    </source>
</reference>
<evidence type="ECO:0000313" key="3">
    <source>
        <dbReference type="Proteomes" id="UP000315700"/>
    </source>
</evidence>
<proteinExistence type="predicted"/>
<dbReference type="AlphaFoldDB" id="A0A517S7C2"/>
<keyword evidence="3" id="KW-1185">Reference proteome</keyword>
<organism evidence="2 3">
    <name type="scientific">Caulifigura coniformis</name>
    <dbReference type="NCBI Taxonomy" id="2527983"/>
    <lineage>
        <taxon>Bacteria</taxon>
        <taxon>Pseudomonadati</taxon>
        <taxon>Planctomycetota</taxon>
        <taxon>Planctomycetia</taxon>
        <taxon>Planctomycetales</taxon>
        <taxon>Planctomycetaceae</taxon>
        <taxon>Caulifigura</taxon>
    </lineage>
</organism>
<dbReference type="EMBL" id="CP036271">
    <property type="protein sequence ID" value="QDT52017.1"/>
    <property type="molecule type" value="Genomic_DNA"/>
</dbReference>